<accession>A0A1H8YR96</accession>
<reference evidence="2 3" key="1">
    <citation type="submission" date="2016-10" db="EMBL/GenBank/DDBJ databases">
        <authorList>
            <person name="de Groot N.N."/>
        </authorList>
    </citation>
    <scope>NUCLEOTIDE SEQUENCE [LARGE SCALE GENOMIC DNA]</scope>
    <source>
        <strain evidence="2 3">DSM 27078</strain>
    </source>
</reference>
<feature type="chain" id="PRO_5011737990" evidence="1">
    <location>
        <begin position="25"/>
        <end position="162"/>
    </location>
</feature>
<dbReference type="AlphaFoldDB" id="A0A1H8YR96"/>
<dbReference type="EMBL" id="FOEI01000001">
    <property type="protein sequence ID" value="SEP54734.1"/>
    <property type="molecule type" value="Genomic_DNA"/>
</dbReference>
<dbReference type="STRING" id="1299341.SAMN05444005_10135"/>
<keyword evidence="1" id="KW-0732">Signal</keyword>
<keyword evidence="3" id="KW-1185">Reference proteome</keyword>
<dbReference type="RefSeq" id="WP_091463458.1">
    <property type="nucleotide sequence ID" value="NZ_FOEI01000001.1"/>
</dbReference>
<protein>
    <submittedName>
        <fullName evidence="2">Uncharacterized protein</fullName>
    </submittedName>
</protein>
<proteinExistence type="predicted"/>
<organism evidence="2 3">
    <name type="scientific">Flavobacterium urocaniciphilum</name>
    <dbReference type="NCBI Taxonomy" id="1299341"/>
    <lineage>
        <taxon>Bacteria</taxon>
        <taxon>Pseudomonadati</taxon>
        <taxon>Bacteroidota</taxon>
        <taxon>Flavobacteriia</taxon>
        <taxon>Flavobacteriales</taxon>
        <taxon>Flavobacteriaceae</taxon>
        <taxon>Flavobacterium</taxon>
    </lineage>
</organism>
<gene>
    <name evidence="2" type="ORF">SAMN05444005_10135</name>
</gene>
<name>A0A1H8YR96_9FLAO</name>
<evidence type="ECO:0000256" key="1">
    <source>
        <dbReference type="SAM" id="SignalP"/>
    </source>
</evidence>
<evidence type="ECO:0000313" key="2">
    <source>
        <dbReference type="EMBL" id="SEP54734.1"/>
    </source>
</evidence>
<sequence length="162" mass="18292">MKNEIFKKLLFVLALFTVSFSAVAQDGEEVVEEAPEVVIDMDFNKSLYANNFGNMYMSETPKAVLMAMVVPQSYESGKAELKKSMEPDLKNFKVQEFTENGVKYFACTGIMNQNNEEVYVEVMVKKVVDDSCLMVTSMYEVGVKTKYEKEAKKAILSAKVID</sequence>
<dbReference type="OrthoDB" id="1356777at2"/>
<dbReference type="Proteomes" id="UP000198648">
    <property type="component" value="Unassembled WGS sequence"/>
</dbReference>
<feature type="signal peptide" evidence="1">
    <location>
        <begin position="1"/>
        <end position="24"/>
    </location>
</feature>
<evidence type="ECO:0000313" key="3">
    <source>
        <dbReference type="Proteomes" id="UP000198648"/>
    </source>
</evidence>